<dbReference type="Proteomes" id="UP001642484">
    <property type="component" value="Unassembled WGS sequence"/>
</dbReference>
<evidence type="ECO:0000313" key="1">
    <source>
        <dbReference type="EMBL" id="CAK9016065.1"/>
    </source>
</evidence>
<keyword evidence="2" id="KW-1185">Reference proteome</keyword>
<proteinExistence type="predicted"/>
<accession>A0ABP0JNN7</accession>
<organism evidence="1 2">
    <name type="scientific">Durusdinium trenchii</name>
    <dbReference type="NCBI Taxonomy" id="1381693"/>
    <lineage>
        <taxon>Eukaryota</taxon>
        <taxon>Sar</taxon>
        <taxon>Alveolata</taxon>
        <taxon>Dinophyceae</taxon>
        <taxon>Suessiales</taxon>
        <taxon>Symbiodiniaceae</taxon>
        <taxon>Durusdinium</taxon>
    </lineage>
</organism>
<reference evidence="1 2" key="1">
    <citation type="submission" date="2024-02" db="EMBL/GenBank/DDBJ databases">
        <authorList>
            <person name="Chen Y."/>
            <person name="Shah S."/>
            <person name="Dougan E. K."/>
            <person name="Thang M."/>
            <person name="Chan C."/>
        </authorList>
    </citation>
    <scope>NUCLEOTIDE SEQUENCE [LARGE SCALE GENOMIC DNA]</scope>
</reference>
<evidence type="ECO:0000313" key="2">
    <source>
        <dbReference type="Proteomes" id="UP001642484"/>
    </source>
</evidence>
<gene>
    <name evidence="1" type="ORF">CCMP2556_LOCUS12340</name>
</gene>
<sequence length="98" mass="12183">SKPSEKCQWKTKMLPKRPKILTIRKQCQRRLWTLNFSQKFKKSSWKNLWRSRPCFGRRSKPSEKCQWKTKMLPKRPKILTIRKQCQRRLWTLNFSQKF</sequence>
<feature type="non-terminal residue" evidence="1">
    <location>
        <position position="98"/>
    </location>
</feature>
<name>A0ABP0JNN7_9DINO</name>
<comment type="caution">
    <text evidence="1">The sequence shown here is derived from an EMBL/GenBank/DDBJ whole genome shotgun (WGS) entry which is preliminary data.</text>
</comment>
<feature type="non-terminal residue" evidence="1">
    <location>
        <position position="1"/>
    </location>
</feature>
<dbReference type="EMBL" id="CAXAMN010006000">
    <property type="protein sequence ID" value="CAK9016065.1"/>
    <property type="molecule type" value="Genomic_DNA"/>
</dbReference>
<protein>
    <submittedName>
        <fullName evidence="1">Uncharacterized protein</fullName>
    </submittedName>
</protein>